<accession>A0A3M7QLR0</accession>
<evidence type="ECO:0000313" key="2">
    <source>
        <dbReference type="Proteomes" id="UP000276133"/>
    </source>
</evidence>
<dbReference type="EMBL" id="REGN01005734">
    <property type="protein sequence ID" value="RNA12252.1"/>
    <property type="molecule type" value="Genomic_DNA"/>
</dbReference>
<sequence length="76" mass="8990">TRLQQIYVSHKTRNNKSISQKSVNHISQLSPLNSHFFSFPKRMRMILIVFSFKNKIYSIQRFSIVVTTDGRKILFS</sequence>
<protein>
    <submittedName>
        <fullName evidence="1">Uncharacterized protein</fullName>
    </submittedName>
</protein>
<dbReference type="AlphaFoldDB" id="A0A3M7QLR0"/>
<comment type="caution">
    <text evidence="1">The sequence shown here is derived from an EMBL/GenBank/DDBJ whole genome shotgun (WGS) entry which is preliminary data.</text>
</comment>
<organism evidence="1 2">
    <name type="scientific">Brachionus plicatilis</name>
    <name type="common">Marine rotifer</name>
    <name type="synonym">Brachionus muelleri</name>
    <dbReference type="NCBI Taxonomy" id="10195"/>
    <lineage>
        <taxon>Eukaryota</taxon>
        <taxon>Metazoa</taxon>
        <taxon>Spiralia</taxon>
        <taxon>Gnathifera</taxon>
        <taxon>Rotifera</taxon>
        <taxon>Eurotatoria</taxon>
        <taxon>Monogononta</taxon>
        <taxon>Pseudotrocha</taxon>
        <taxon>Ploima</taxon>
        <taxon>Brachionidae</taxon>
        <taxon>Brachionus</taxon>
    </lineage>
</organism>
<name>A0A3M7QLR0_BRAPC</name>
<reference evidence="1 2" key="1">
    <citation type="journal article" date="2018" name="Sci. Rep.">
        <title>Genomic signatures of local adaptation to the degree of environmental predictability in rotifers.</title>
        <authorList>
            <person name="Franch-Gras L."/>
            <person name="Hahn C."/>
            <person name="Garcia-Roger E.M."/>
            <person name="Carmona M.J."/>
            <person name="Serra M."/>
            <person name="Gomez A."/>
        </authorList>
    </citation>
    <scope>NUCLEOTIDE SEQUENCE [LARGE SCALE GENOMIC DNA]</scope>
    <source>
        <strain evidence="1">HYR1</strain>
    </source>
</reference>
<gene>
    <name evidence="1" type="ORF">BpHYR1_043035</name>
</gene>
<proteinExistence type="predicted"/>
<keyword evidence="2" id="KW-1185">Reference proteome</keyword>
<dbReference type="Proteomes" id="UP000276133">
    <property type="component" value="Unassembled WGS sequence"/>
</dbReference>
<evidence type="ECO:0000313" key="1">
    <source>
        <dbReference type="EMBL" id="RNA12252.1"/>
    </source>
</evidence>
<feature type="non-terminal residue" evidence="1">
    <location>
        <position position="1"/>
    </location>
</feature>